<protein>
    <submittedName>
        <fullName evidence="1">Uncharacterized protein</fullName>
    </submittedName>
</protein>
<dbReference type="Proteomes" id="UP000239388">
    <property type="component" value="Unassembled WGS sequence"/>
</dbReference>
<comment type="caution">
    <text evidence="1">The sequence shown here is derived from an EMBL/GenBank/DDBJ whole genome shotgun (WGS) entry which is preliminary data.</text>
</comment>
<reference evidence="1 2" key="1">
    <citation type="submission" date="2018-02" db="EMBL/GenBank/DDBJ databases">
        <title>Comparative genomes isolates from brazilian mangrove.</title>
        <authorList>
            <person name="Araujo J.E."/>
            <person name="Taketani R.G."/>
            <person name="Silva M.C.P."/>
            <person name="Loureco M.V."/>
            <person name="Andreote F.D."/>
        </authorList>
    </citation>
    <scope>NUCLEOTIDE SEQUENCE [LARGE SCALE GENOMIC DNA]</scope>
    <source>
        <strain evidence="1 2">NAP PRIS-MGV</strain>
    </source>
</reference>
<gene>
    <name evidence="1" type="ORF">C5Y98_06975</name>
</gene>
<proteinExistence type="predicted"/>
<organism evidence="1 2">
    <name type="scientific">Blastopirellula marina</name>
    <dbReference type="NCBI Taxonomy" id="124"/>
    <lineage>
        <taxon>Bacteria</taxon>
        <taxon>Pseudomonadati</taxon>
        <taxon>Planctomycetota</taxon>
        <taxon>Planctomycetia</taxon>
        <taxon>Pirellulales</taxon>
        <taxon>Pirellulaceae</taxon>
        <taxon>Blastopirellula</taxon>
    </lineage>
</organism>
<dbReference type="EMBL" id="PUIB01000010">
    <property type="protein sequence ID" value="PQO40050.1"/>
    <property type="molecule type" value="Genomic_DNA"/>
</dbReference>
<evidence type="ECO:0000313" key="1">
    <source>
        <dbReference type="EMBL" id="PQO40050.1"/>
    </source>
</evidence>
<dbReference type="AlphaFoldDB" id="A0A2S8G6X6"/>
<name>A0A2S8G6X6_9BACT</name>
<accession>A0A2S8G6X6</accession>
<sequence>MEYRYTKHQVARGTRADAVRNDSFFLLKNVSTLRLTYQIRLLTVRAAETGRKLVIRVPAACKLHPTLSAFRKEHSKILRIERV</sequence>
<evidence type="ECO:0000313" key="2">
    <source>
        <dbReference type="Proteomes" id="UP000239388"/>
    </source>
</evidence>